<accession>A0A9X2DQ62</accession>
<dbReference type="Proteomes" id="UP001139179">
    <property type="component" value="Unassembled WGS sequence"/>
</dbReference>
<dbReference type="InterPro" id="IPR007313">
    <property type="entry name" value="FxsA"/>
</dbReference>
<gene>
    <name evidence="2" type="primary">fxsA</name>
    <name evidence="2" type="ORF">M3202_13230</name>
</gene>
<keyword evidence="1" id="KW-0472">Membrane</keyword>
<dbReference type="Pfam" id="PF04186">
    <property type="entry name" value="FxsA"/>
    <property type="match status" value="1"/>
</dbReference>
<comment type="caution">
    <text evidence="2">The sequence shown here is derived from an EMBL/GenBank/DDBJ whole genome shotgun (WGS) entry which is preliminary data.</text>
</comment>
<evidence type="ECO:0000313" key="3">
    <source>
        <dbReference type="Proteomes" id="UP001139179"/>
    </source>
</evidence>
<feature type="transmembrane region" description="Helical" evidence="1">
    <location>
        <begin position="27"/>
        <end position="47"/>
    </location>
</feature>
<keyword evidence="1" id="KW-1133">Transmembrane helix</keyword>
<organism evidence="2 3">
    <name type="scientific">Halalkalibacter oceani</name>
    <dbReference type="NCBI Taxonomy" id="1653776"/>
    <lineage>
        <taxon>Bacteria</taxon>
        <taxon>Bacillati</taxon>
        <taxon>Bacillota</taxon>
        <taxon>Bacilli</taxon>
        <taxon>Bacillales</taxon>
        <taxon>Bacillaceae</taxon>
        <taxon>Halalkalibacter</taxon>
    </lineage>
</organism>
<dbReference type="RefSeq" id="WP_251223811.1">
    <property type="nucleotide sequence ID" value="NZ_JAMBOL010000011.1"/>
</dbReference>
<sequence length="132" mass="14426">MFRFLLLLIIVVPALEIAVLLLSGRTIGVWPTILLIIATGILGAWLAKREGLQAIRLAQMQAQQGQVPSGVMLDGICILIGGLVLLTPGFITDAIGFFLLIPQTRTVAKALLLKIFHRLIKNGNFIIMSNRR</sequence>
<name>A0A9X2DQ62_9BACI</name>
<evidence type="ECO:0000313" key="2">
    <source>
        <dbReference type="EMBL" id="MCM3715046.1"/>
    </source>
</evidence>
<dbReference type="PANTHER" id="PTHR35335">
    <property type="entry name" value="UPF0716 PROTEIN FXSA"/>
    <property type="match status" value="1"/>
</dbReference>
<dbReference type="NCBIfam" id="NF008528">
    <property type="entry name" value="PRK11463.1-2"/>
    <property type="match status" value="1"/>
</dbReference>
<keyword evidence="3" id="KW-1185">Reference proteome</keyword>
<keyword evidence="1" id="KW-0812">Transmembrane</keyword>
<reference evidence="2" key="1">
    <citation type="submission" date="2022-05" db="EMBL/GenBank/DDBJ databases">
        <title>Comparative Genomics of Spacecraft Associated Microbes.</title>
        <authorList>
            <person name="Tran M.T."/>
            <person name="Wright A."/>
            <person name="Seuylemezian A."/>
            <person name="Eisen J."/>
            <person name="Coil D."/>
        </authorList>
    </citation>
    <scope>NUCLEOTIDE SEQUENCE</scope>
    <source>
        <strain evidence="2">214.1.1</strain>
    </source>
</reference>
<dbReference type="PANTHER" id="PTHR35335:SF1">
    <property type="entry name" value="UPF0716 PROTEIN FXSA"/>
    <property type="match status" value="1"/>
</dbReference>
<dbReference type="GO" id="GO:0016020">
    <property type="term" value="C:membrane"/>
    <property type="evidence" value="ECO:0007669"/>
    <property type="project" value="InterPro"/>
</dbReference>
<protein>
    <submittedName>
        <fullName evidence="2">Membrane protein FxsA</fullName>
    </submittedName>
</protein>
<dbReference type="AlphaFoldDB" id="A0A9X2DQ62"/>
<dbReference type="EMBL" id="JAMBOL010000011">
    <property type="protein sequence ID" value="MCM3715046.1"/>
    <property type="molecule type" value="Genomic_DNA"/>
</dbReference>
<proteinExistence type="predicted"/>
<evidence type="ECO:0000256" key="1">
    <source>
        <dbReference type="SAM" id="Phobius"/>
    </source>
</evidence>